<proteinExistence type="predicted"/>
<evidence type="ECO:0000313" key="1">
    <source>
        <dbReference type="EMBL" id="SFJ30638.1"/>
    </source>
</evidence>
<name>A0A1I3Q9Q1_9FLAO</name>
<keyword evidence="2" id="KW-1185">Reference proteome</keyword>
<gene>
    <name evidence="1" type="ORF">SAMN04487893_105124</name>
</gene>
<accession>A0A1I3Q9Q1</accession>
<protein>
    <submittedName>
        <fullName evidence="1">Uncharacterized protein</fullName>
    </submittedName>
</protein>
<dbReference type="EMBL" id="FORU01000005">
    <property type="protein sequence ID" value="SFJ30638.1"/>
    <property type="molecule type" value="Genomic_DNA"/>
</dbReference>
<sequence>MISFDLFLFISCLKSDNCFLLKVLCSGVLRGFPVFTWVRGPFSEQDPNKTRRKLELGDRNLVIGDRKGQSE</sequence>
<organism evidence="1 2">
    <name type="scientific">Myroides guanonis</name>
    <dbReference type="NCBI Taxonomy" id="1150112"/>
    <lineage>
        <taxon>Bacteria</taxon>
        <taxon>Pseudomonadati</taxon>
        <taxon>Bacteroidota</taxon>
        <taxon>Flavobacteriia</taxon>
        <taxon>Flavobacteriales</taxon>
        <taxon>Flavobacteriaceae</taxon>
        <taxon>Myroides</taxon>
    </lineage>
</organism>
<evidence type="ECO:0000313" key="2">
    <source>
        <dbReference type="Proteomes" id="UP000243887"/>
    </source>
</evidence>
<reference evidence="2" key="1">
    <citation type="submission" date="2016-10" db="EMBL/GenBank/DDBJ databases">
        <authorList>
            <person name="Varghese N."/>
            <person name="Submissions S."/>
        </authorList>
    </citation>
    <scope>NUCLEOTIDE SEQUENCE [LARGE SCALE GENOMIC DNA]</scope>
    <source>
        <strain evidence="2">DSM 26542</strain>
    </source>
</reference>
<dbReference type="AlphaFoldDB" id="A0A1I3Q9Q1"/>
<dbReference type="Proteomes" id="UP000243887">
    <property type="component" value="Unassembled WGS sequence"/>
</dbReference>